<dbReference type="PROSITE" id="PS51679">
    <property type="entry name" value="SAM_MT_C5"/>
    <property type="match status" value="1"/>
</dbReference>
<dbReference type="PROSITE" id="PS00095">
    <property type="entry name" value="C5_MTASE_2"/>
    <property type="match status" value="1"/>
</dbReference>
<dbReference type="Gene3D" id="3.90.120.10">
    <property type="entry name" value="DNA Methylase, subunit A, domain 2"/>
    <property type="match status" value="1"/>
</dbReference>
<dbReference type="InterPro" id="IPR022702">
    <property type="entry name" value="Cytosine_MeTrfase1_RFD"/>
</dbReference>
<keyword evidence="4 8" id="KW-0949">S-adenosyl-L-methionine</keyword>
<reference evidence="14" key="1">
    <citation type="submission" date="2024-04" db="EMBL/GenBank/DDBJ databases">
        <authorList>
            <person name="Shaw F."/>
            <person name="Minotto A."/>
        </authorList>
    </citation>
    <scope>NUCLEOTIDE SEQUENCE [LARGE SCALE GENOMIC DNA]</scope>
</reference>
<evidence type="ECO:0000256" key="8">
    <source>
        <dbReference type="PROSITE-ProRule" id="PRU01016"/>
    </source>
</evidence>
<dbReference type="InterPro" id="IPR001025">
    <property type="entry name" value="BAH_dom"/>
</dbReference>
<evidence type="ECO:0000256" key="6">
    <source>
        <dbReference type="ARBA" id="ARBA00023125"/>
    </source>
</evidence>
<feature type="domain" description="BAH" evidence="12">
    <location>
        <begin position="528"/>
        <end position="658"/>
    </location>
</feature>
<keyword evidence="2 8" id="KW-0489">Methyltransferase</keyword>
<evidence type="ECO:0000256" key="4">
    <source>
        <dbReference type="ARBA" id="ARBA00022691"/>
    </source>
</evidence>
<dbReference type="Pfam" id="PF12047">
    <property type="entry name" value="DNMT1-RFD"/>
    <property type="match status" value="1"/>
</dbReference>
<comment type="catalytic activity">
    <reaction evidence="10">
        <text>a 2'-deoxycytidine in DNA + S-adenosyl-L-methionine = a 5-methyl-2'-deoxycytidine in DNA + S-adenosyl-L-homocysteine + H(+)</text>
        <dbReference type="Rhea" id="RHEA:13681"/>
        <dbReference type="Rhea" id="RHEA-COMP:11369"/>
        <dbReference type="Rhea" id="RHEA-COMP:11370"/>
        <dbReference type="ChEBI" id="CHEBI:15378"/>
        <dbReference type="ChEBI" id="CHEBI:57856"/>
        <dbReference type="ChEBI" id="CHEBI:59789"/>
        <dbReference type="ChEBI" id="CHEBI:85452"/>
        <dbReference type="ChEBI" id="CHEBI:85454"/>
        <dbReference type="EC" id="2.1.1.37"/>
    </reaction>
</comment>
<gene>
    <name evidence="13" type="ORF">GFSPODELE1_LOCUS5471</name>
</gene>
<evidence type="ECO:0000313" key="14">
    <source>
        <dbReference type="Proteomes" id="UP001497453"/>
    </source>
</evidence>
<accession>A0ABP1DES8</accession>
<dbReference type="SMART" id="SM00439">
    <property type="entry name" value="BAH"/>
    <property type="match status" value="2"/>
</dbReference>
<dbReference type="PRINTS" id="PR00105">
    <property type="entry name" value="C5METTRFRASE"/>
</dbReference>
<dbReference type="InterPro" id="IPR050390">
    <property type="entry name" value="C5-Methyltransferase"/>
</dbReference>
<keyword evidence="7" id="KW-0539">Nucleus</keyword>
<proteinExistence type="inferred from homology"/>
<organism evidence="13 14">
    <name type="scientific">Somion occarium</name>
    <dbReference type="NCBI Taxonomy" id="3059160"/>
    <lineage>
        <taxon>Eukaryota</taxon>
        <taxon>Fungi</taxon>
        <taxon>Dikarya</taxon>
        <taxon>Basidiomycota</taxon>
        <taxon>Agaricomycotina</taxon>
        <taxon>Agaricomycetes</taxon>
        <taxon>Polyporales</taxon>
        <taxon>Cerrenaceae</taxon>
        <taxon>Somion</taxon>
    </lineage>
</organism>
<dbReference type="SUPFAM" id="SSF53335">
    <property type="entry name" value="S-adenosyl-L-methionine-dependent methyltransferases"/>
    <property type="match status" value="1"/>
</dbReference>
<evidence type="ECO:0000313" key="13">
    <source>
        <dbReference type="EMBL" id="CAL1705538.1"/>
    </source>
</evidence>
<dbReference type="Proteomes" id="UP001497453">
    <property type="component" value="Chromosome 3"/>
</dbReference>
<dbReference type="Pfam" id="PF00145">
    <property type="entry name" value="DNA_methylase"/>
    <property type="match status" value="1"/>
</dbReference>
<dbReference type="InterPro" id="IPR001525">
    <property type="entry name" value="C5_MeTfrase"/>
</dbReference>
<evidence type="ECO:0000259" key="12">
    <source>
        <dbReference type="PROSITE" id="PS51038"/>
    </source>
</evidence>
<name>A0ABP1DES8_9APHY</name>
<dbReference type="PROSITE" id="PS00094">
    <property type="entry name" value="C5_MTASE_1"/>
    <property type="match status" value="1"/>
</dbReference>
<evidence type="ECO:0000256" key="9">
    <source>
        <dbReference type="RuleBase" id="RU000416"/>
    </source>
</evidence>
<evidence type="ECO:0000256" key="11">
    <source>
        <dbReference type="SAM" id="MobiDB-lite"/>
    </source>
</evidence>
<evidence type="ECO:0000256" key="2">
    <source>
        <dbReference type="ARBA" id="ARBA00022603"/>
    </source>
</evidence>
<keyword evidence="14" id="KW-1185">Reference proteome</keyword>
<dbReference type="InterPro" id="IPR031303">
    <property type="entry name" value="C5_meth_CS"/>
</dbReference>
<feature type="region of interest" description="Disordered" evidence="11">
    <location>
        <begin position="1169"/>
        <end position="1194"/>
    </location>
</feature>
<evidence type="ECO:0000256" key="5">
    <source>
        <dbReference type="ARBA" id="ARBA00022737"/>
    </source>
</evidence>
<dbReference type="EMBL" id="OZ037946">
    <property type="protein sequence ID" value="CAL1705538.1"/>
    <property type="molecule type" value="Genomic_DNA"/>
</dbReference>
<protein>
    <recommendedName>
        <fullName evidence="10">Cytosine-specific methyltransferase</fullName>
        <ecNumber evidence="10">2.1.1.37</ecNumber>
    </recommendedName>
</protein>
<dbReference type="Pfam" id="PF01426">
    <property type="entry name" value="BAH"/>
    <property type="match status" value="2"/>
</dbReference>
<dbReference type="InterPro" id="IPR043151">
    <property type="entry name" value="BAH_sf"/>
</dbReference>
<dbReference type="PROSITE" id="PS51038">
    <property type="entry name" value="BAH"/>
    <property type="match status" value="2"/>
</dbReference>
<evidence type="ECO:0000256" key="7">
    <source>
        <dbReference type="ARBA" id="ARBA00023242"/>
    </source>
</evidence>
<dbReference type="Gene3D" id="3.40.50.150">
    <property type="entry name" value="Vaccinia Virus protein VP39"/>
    <property type="match status" value="1"/>
</dbReference>
<feature type="domain" description="BAH" evidence="12">
    <location>
        <begin position="349"/>
        <end position="483"/>
    </location>
</feature>
<dbReference type="EC" id="2.1.1.37" evidence="10"/>
<keyword evidence="6" id="KW-0238">DNA-binding</keyword>
<comment type="similarity">
    <text evidence="8 9">Belongs to the class I-like SAM-binding methyltransferase superfamily. C5-methyltransferase family.</text>
</comment>
<evidence type="ECO:0000256" key="3">
    <source>
        <dbReference type="ARBA" id="ARBA00022679"/>
    </source>
</evidence>
<feature type="active site" evidence="8">
    <location>
        <position position="789"/>
    </location>
</feature>
<feature type="compositionally biased region" description="Basic and acidic residues" evidence="11">
    <location>
        <begin position="1169"/>
        <end position="1178"/>
    </location>
</feature>
<dbReference type="InterPro" id="IPR018117">
    <property type="entry name" value="C5_DNA_meth_AS"/>
</dbReference>
<evidence type="ECO:0000256" key="10">
    <source>
        <dbReference type="RuleBase" id="RU000417"/>
    </source>
</evidence>
<dbReference type="NCBIfam" id="TIGR00675">
    <property type="entry name" value="dcm"/>
    <property type="match status" value="1"/>
</dbReference>
<dbReference type="Gene3D" id="2.30.30.490">
    <property type="match status" value="2"/>
</dbReference>
<dbReference type="PANTHER" id="PTHR10629">
    <property type="entry name" value="CYTOSINE-SPECIFIC METHYLTRANSFERASE"/>
    <property type="match status" value="1"/>
</dbReference>
<keyword evidence="5" id="KW-0677">Repeat</keyword>
<dbReference type="PANTHER" id="PTHR10629:SF50">
    <property type="entry name" value="DNA (CYTOSINE-5)-METHYLTRANSFERASE CMT3"/>
    <property type="match status" value="1"/>
</dbReference>
<comment type="subcellular location">
    <subcellularLocation>
        <location evidence="1">Nucleus</location>
    </subcellularLocation>
</comment>
<dbReference type="InterPro" id="IPR029063">
    <property type="entry name" value="SAM-dependent_MTases_sf"/>
</dbReference>
<sequence>MAPVERSTYVCDLGDPRTFRPGRSLYVGAPLRRCRSLSLPSQLDETATLVLPGETTAGEDACGEIPVRLLTDFTIYHMGSMDIAPMSKLMDGVSGLTAKGRVKRWEEDSDEDEDRLTDNDEDEFYWINLTEIVEFDAHYVFDSEHDYVYLNPKIYIRTAHAWYILALPSDIYLPAFEDYWIRHRIFHLVISKALSNPRISQQSFAAYMEAPEQPFNLLARSVIGRDLVKQDLTSKGTMVYFIHKFSTVLQKYTRIKKILKDVPLVQSMLASNNALAPSAPVVTPRVKQIAQTLFIHTLHSVGTTEGEHHLNSTLEKSHAVHEDNPKSIHWVLSSRTVPNHYTAVVIDGVTYKAGDPIIVEKGEDEHTNREINAHAGWSTNTLANTKWFAVICYFFQRGKKQYAHCQWYQHGSQTLLQETAHPNGLFLIDECDNIELDAIYSKCNVLQLGATDDQSGFIPSDNDNNFFSGSWWNETQAAFIEPSETEIQLALQTCKFWQKCIPCGRKRLHQSRSQWTKLPGGGLSHYGVHYHPGDAVYLRFSSCHNKLYDIGQIVNFYSSSRCKGSFTADIRLFGRQDAIVKAQAEKRGKKTRMANEKCLIFTNKIKEDVDVSCIEGKAFVYHPDFIPSKLQDSWLQHPDHFICNLHAPSLKIKTIQDLDAIDLPKCKSCLNSHLLSQEEQTTLLSQNGTIRCLELFAGAGGLSTGLEMSGFVETKWAVEVNPSAALSYQANHPETLVYNHSSNLLLKYAMDTFEGRNSKPLFSLHKEPEELPPMPMPGEVDFICGGPPCQSFSRMNHHRSSNDIRSSLVANMLSYVELYRPRYFLLENVEGFLSLKGDEVQMFAVKFVLRALLDLGYQVHFKLLQAGQHGAPQGRLRAIFWGAKRDIPLPQFPIPVYCYPKGVHNVSLSNKLKLYPASREHPDGDANGNVTYHQCAPLPFRTVNDAIGDLPKFDWIDPHETYPLTAKDRQEIASREQQGIIQFSAVTDKEGGPYSGFHQPEEYPCGPLTSYQAWSRQDGSKTVRYHYTKQFGAMVVERTVNVPMIPEACHEDLPKALKIHRAIGKSDYRTLFGRLDGNKAFRTVMTVVNPNQKGGHILHPSQKRILTVREYARCQGFPDSYKLLSETTGTAAINDQYKQIGNAVPVPLALALGRELGKSLVSYWKKLNEQKEQEREQSPEVDMDETSDVGSAEY</sequence>
<keyword evidence="3 8" id="KW-0808">Transferase</keyword>
<evidence type="ECO:0000256" key="1">
    <source>
        <dbReference type="ARBA" id="ARBA00004123"/>
    </source>
</evidence>